<keyword evidence="1" id="KW-0472">Membrane</keyword>
<feature type="transmembrane region" description="Helical" evidence="1">
    <location>
        <begin position="197"/>
        <end position="217"/>
    </location>
</feature>
<evidence type="ECO:0000313" key="2">
    <source>
        <dbReference type="EMBL" id="KUL21611.1"/>
    </source>
</evidence>
<evidence type="ECO:0000256" key="1">
    <source>
        <dbReference type="SAM" id="Phobius"/>
    </source>
</evidence>
<dbReference type="RefSeq" id="WP_059139380.1">
    <property type="nucleotide sequence ID" value="NZ_LMBR01000205.1"/>
</dbReference>
<proteinExistence type="predicted"/>
<dbReference type="EMBL" id="LMBR01000205">
    <property type="protein sequence ID" value="KUL21611.1"/>
    <property type="molecule type" value="Genomic_DNA"/>
</dbReference>
<dbReference type="Proteomes" id="UP000053937">
    <property type="component" value="Unassembled WGS sequence"/>
</dbReference>
<accession>A0A117MJZ9</accession>
<dbReference type="Pfam" id="PF10693">
    <property type="entry name" value="DUF2499"/>
    <property type="match status" value="1"/>
</dbReference>
<dbReference type="Pfam" id="PF12159">
    <property type="entry name" value="DUF3593"/>
    <property type="match status" value="1"/>
</dbReference>
<feature type="transmembrane region" description="Helical" evidence="1">
    <location>
        <begin position="131"/>
        <end position="150"/>
    </location>
</feature>
<gene>
    <name evidence="2" type="ORF">ASB62_08020</name>
</gene>
<keyword evidence="1" id="KW-0812">Transmembrane</keyword>
<name>A0A117MJZ9_CHLLI</name>
<dbReference type="AlphaFoldDB" id="A0A117MJZ9"/>
<reference evidence="2 3" key="1">
    <citation type="submission" date="2015-10" db="EMBL/GenBank/DDBJ databases">
        <title>Draft Genome Sequence of Chlorobium limicola strain Frasassi Growing under Artificial Lighting in the Frasassi Cave System.</title>
        <authorList>
            <person name="Mansor M."/>
            <person name="Macalady J."/>
        </authorList>
    </citation>
    <scope>NUCLEOTIDE SEQUENCE [LARGE SCALE GENOMIC DNA]</scope>
    <source>
        <strain evidence="2 3">Frasassi</strain>
    </source>
</reference>
<comment type="caution">
    <text evidence="2">The sequence shown here is derived from an EMBL/GenBank/DDBJ whole genome shotgun (WGS) entry which is preliminary data.</text>
</comment>
<dbReference type="OrthoDB" id="594421at2"/>
<dbReference type="InterPro" id="IPR021995">
    <property type="entry name" value="DUF3593"/>
</dbReference>
<protein>
    <recommendedName>
        <fullName evidence="4">DUF3593 domain-containing protein</fullName>
    </recommendedName>
</protein>
<organism evidence="2 3">
    <name type="scientific">Chlorobium limicola</name>
    <dbReference type="NCBI Taxonomy" id="1092"/>
    <lineage>
        <taxon>Bacteria</taxon>
        <taxon>Pseudomonadati</taxon>
        <taxon>Chlorobiota</taxon>
        <taxon>Chlorobiia</taxon>
        <taxon>Chlorobiales</taxon>
        <taxon>Chlorobiaceae</taxon>
        <taxon>Chlorobium/Pelodictyon group</taxon>
        <taxon>Chlorobium</taxon>
    </lineage>
</organism>
<dbReference type="PANTHER" id="PTHR35473:SF3">
    <property type="entry name" value="1-ACYL-SN-GLYCEROL-3-PHOSPHATE ACYLTRANSFERASE"/>
    <property type="match status" value="1"/>
</dbReference>
<keyword evidence="3" id="KW-1185">Reference proteome</keyword>
<feature type="transmembrane region" description="Helical" evidence="1">
    <location>
        <begin position="45"/>
        <end position="66"/>
    </location>
</feature>
<feature type="transmembrane region" description="Helical" evidence="1">
    <location>
        <begin position="157"/>
        <end position="182"/>
    </location>
</feature>
<dbReference type="PANTHER" id="PTHR35473">
    <property type="entry name" value="1-ACYL-SN-GLYCEROL-3-PHOSPHATE ACYLTRANSFERASE"/>
    <property type="match status" value="1"/>
</dbReference>
<dbReference type="InterPro" id="IPR019634">
    <property type="entry name" value="Uncharacterised_Ycf49"/>
</dbReference>
<evidence type="ECO:0000313" key="3">
    <source>
        <dbReference type="Proteomes" id="UP000053937"/>
    </source>
</evidence>
<sequence>MSLNWAGLLSLPNWLIHLSSSMEWGVAAFMMYRYGRITGREEIRFFGLSMLPHWFGSFFVLAYHISTDSIPLLLDLSETINLFGSISLLWSTLRILKITGKTPATGIMAGLATVMIAGKPQSYMGEDIFDAILQISSVVYITFLIMLIRVRKKDPTVFSGLTVAGFWFVLVFISVTVFFMYLATGVRGYPSLSHDDLLHGSAESLLTISNLMIVLGIHRQTRWYETQQNAISGLELP</sequence>
<keyword evidence="1" id="KW-1133">Transmembrane helix</keyword>
<feature type="transmembrane region" description="Helical" evidence="1">
    <location>
        <begin position="14"/>
        <end position="33"/>
    </location>
</feature>
<evidence type="ECO:0008006" key="4">
    <source>
        <dbReference type="Google" id="ProtNLM"/>
    </source>
</evidence>